<dbReference type="GO" id="GO:0016491">
    <property type="term" value="F:oxidoreductase activity"/>
    <property type="evidence" value="ECO:0007669"/>
    <property type="project" value="InterPro"/>
</dbReference>
<dbReference type="EMBL" id="UINC01023664">
    <property type="protein sequence ID" value="SVA95772.1"/>
    <property type="molecule type" value="Genomic_DNA"/>
</dbReference>
<feature type="domain" description="DSBA-like thioredoxin" evidence="1">
    <location>
        <begin position="50"/>
        <end position="135"/>
    </location>
</feature>
<name>A0A382A3P5_9ZZZZ</name>
<dbReference type="AlphaFoldDB" id="A0A382A3P5"/>
<evidence type="ECO:0000259" key="1">
    <source>
        <dbReference type="Pfam" id="PF01323"/>
    </source>
</evidence>
<sequence>MVKEELGDNLQINWRSFALEQVNSEHGRDWKAWEQGTDYTSRGLWPLRGGIAARQQGSAEHNEYMAKILHAKHVERDDVRTRESILEIAVSASLDIDNFTEVLDDPKSLKTIGNDHEHARELGIFGTPTFVFENGFSTFVKMFTPPKHEAMDAFKEFMGIASERNYFGEIKRPQPPWPRGAGD</sequence>
<dbReference type="InterPro" id="IPR036249">
    <property type="entry name" value="Thioredoxin-like_sf"/>
</dbReference>
<dbReference type="Gene3D" id="3.40.30.10">
    <property type="entry name" value="Glutaredoxin"/>
    <property type="match status" value="1"/>
</dbReference>
<accession>A0A382A3P5</accession>
<protein>
    <recommendedName>
        <fullName evidence="1">DSBA-like thioredoxin domain-containing protein</fullName>
    </recommendedName>
</protein>
<dbReference type="InterPro" id="IPR001853">
    <property type="entry name" value="DSBA-like_thioredoxin_dom"/>
</dbReference>
<dbReference type="SUPFAM" id="SSF52833">
    <property type="entry name" value="Thioredoxin-like"/>
    <property type="match status" value="1"/>
</dbReference>
<proteinExistence type="predicted"/>
<evidence type="ECO:0000313" key="2">
    <source>
        <dbReference type="EMBL" id="SVA95772.1"/>
    </source>
</evidence>
<organism evidence="2">
    <name type="scientific">marine metagenome</name>
    <dbReference type="NCBI Taxonomy" id="408172"/>
    <lineage>
        <taxon>unclassified sequences</taxon>
        <taxon>metagenomes</taxon>
        <taxon>ecological metagenomes</taxon>
    </lineage>
</organism>
<gene>
    <name evidence="2" type="ORF">METZ01_LOCUS148626</name>
</gene>
<dbReference type="Pfam" id="PF01323">
    <property type="entry name" value="DSBA"/>
    <property type="match status" value="1"/>
</dbReference>
<reference evidence="2" key="1">
    <citation type="submission" date="2018-05" db="EMBL/GenBank/DDBJ databases">
        <authorList>
            <person name="Lanie J.A."/>
            <person name="Ng W.-L."/>
            <person name="Kazmierczak K.M."/>
            <person name="Andrzejewski T.M."/>
            <person name="Davidsen T.M."/>
            <person name="Wayne K.J."/>
            <person name="Tettelin H."/>
            <person name="Glass J.I."/>
            <person name="Rusch D."/>
            <person name="Podicherti R."/>
            <person name="Tsui H.-C.T."/>
            <person name="Winkler M.E."/>
        </authorList>
    </citation>
    <scope>NUCLEOTIDE SEQUENCE</scope>
</reference>